<keyword evidence="3" id="KW-1185">Reference proteome</keyword>
<dbReference type="Proteomes" id="UP001324380">
    <property type="component" value="Chromosome"/>
</dbReference>
<protein>
    <submittedName>
        <fullName evidence="2">GNAT family N-acetyltransferase</fullName>
        <ecNumber evidence="2">2.3.1.-</ecNumber>
    </submittedName>
</protein>
<dbReference type="InterPro" id="IPR050644">
    <property type="entry name" value="PG_Glycine_Bridge_Synth"/>
</dbReference>
<dbReference type="EMBL" id="CP139558">
    <property type="protein sequence ID" value="WPU95312.1"/>
    <property type="molecule type" value="Genomic_DNA"/>
</dbReference>
<dbReference type="Pfam" id="PF13480">
    <property type="entry name" value="Acetyltransf_6"/>
    <property type="match status" value="1"/>
</dbReference>
<dbReference type="SUPFAM" id="SSF55729">
    <property type="entry name" value="Acyl-CoA N-acyltransferases (Nat)"/>
    <property type="match status" value="1"/>
</dbReference>
<evidence type="ECO:0000313" key="2">
    <source>
        <dbReference type="EMBL" id="WPU95312.1"/>
    </source>
</evidence>
<evidence type="ECO:0000313" key="3">
    <source>
        <dbReference type="Proteomes" id="UP001324380"/>
    </source>
</evidence>
<dbReference type="InterPro" id="IPR038740">
    <property type="entry name" value="BioF2-like_GNAT_dom"/>
</dbReference>
<dbReference type="PANTHER" id="PTHR36174:SF1">
    <property type="entry name" value="LIPID II:GLYCINE GLYCYLTRANSFERASE"/>
    <property type="match status" value="1"/>
</dbReference>
<dbReference type="EC" id="2.3.1.-" evidence="2"/>
<organism evidence="2 3">
    <name type="scientific">Mucilaginibacter sabulilitoris</name>
    <dbReference type="NCBI Taxonomy" id="1173583"/>
    <lineage>
        <taxon>Bacteria</taxon>
        <taxon>Pseudomonadati</taxon>
        <taxon>Bacteroidota</taxon>
        <taxon>Sphingobacteriia</taxon>
        <taxon>Sphingobacteriales</taxon>
        <taxon>Sphingobacteriaceae</taxon>
        <taxon>Mucilaginibacter</taxon>
    </lineage>
</organism>
<dbReference type="PANTHER" id="PTHR36174">
    <property type="entry name" value="LIPID II:GLYCINE GLYCYLTRANSFERASE"/>
    <property type="match status" value="1"/>
</dbReference>
<keyword evidence="2" id="KW-0012">Acyltransferase</keyword>
<feature type="domain" description="BioF2-like acetyltransferase" evidence="1">
    <location>
        <begin position="154"/>
        <end position="285"/>
    </location>
</feature>
<gene>
    <name evidence="2" type="ORF">SNE25_07215</name>
</gene>
<dbReference type="Gene3D" id="3.40.630.30">
    <property type="match status" value="1"/>
</dbReference>
<dbReference type="RefSeq" id="WP_321564424.1">
    <property type="nucleotide sequence ID" value="NZ_CP139558.1"/>
</dbReference>
<accession>A0ABZ0TQA7</accession>
<reference evidence="2 3" key="1">
    <citation type="submission" date="2023-11" db="EMBL/GenBank/DDBJ databases">
        <title>Analysis of the Genomes of Mucilaginibacter gossypii cycad 4 and M. sabulilitoris SNA2: microbes with the potential for plant growth promotion.</title>
        <authorList>
            <person name="Hirsch A.M."/>
            <person name="Humm E."/>
            <person name="Rubbi M."/>
            <person name="Del Vecchio G."/>
            <person name="Ha S.M."/>
            <person name="Pellegrini M."/>
            <person name="Gunsalus R.P."/>
        </authorList>
    </citation>
    <scope>NUCLEOTIDE SEQUENCE [LARGE SCALE GENOMIC DNA]</scope>
    <source>
        <strain evidence="2 3">SNA2</strain>
    </source>
</reference>
<sequence>MIKLFTIHDKLEWTSYVDKAAEYDFYHTWHYHMLEPDSSGSPTLLVYQEQDNFIAFPFLKRVIPESDLFDLSCVYGYSGPFSNRKMEDLDDTFTENFKEAFLNFLSQEKYVSVFSRMHPFFKQQLLLEKFGGVHENGRTVVIDLSESIEEQRKKYRQSTMDAIKHAWKRGFKIREETGPEAIELFTSIYTDNMKRVHASDYYFFNEAYFEKILNTPEYDARLLTAYDGDTAICSTIVMFTSGIIQAHLIGTRSGYEHHSPAKFMADEISVIGRLFGMRYYNLGGGLGFKEDALFKWKLGFTEHCLDFKSWRYIVNPTKYQELLDKKNIDKNADIDFFPLYRYA</sequence>
<keyword evidence="2" id="KW-0808">Transferase</keyword>
<proteinExistence type="predicted"/>
<dbReference type="InterPro" id="IPR016181">
    <property type="entry name" value="Acyl_CoA_acyltransferase"/>
</dbReference>
<evidence type="ECO:0000259" key="1">
    <source>
        <dbReference type="Pfam" id="PF13480"/>
    </source>
</evidence>
<dbReference type="GO" id="GO:0016746">
    <property type="term" value="F:acyltransferase activity"/>
    <property type="evidence" value="ECO:0007669"/>
    <property type="project" value="UniProtKB-KW"/>
</dbReference>
<name>A0ABZ0TQA7_9SPHI</name>